<name>A0AAV7V8V5_PLEWA</name>
<protein>
    <submittedName>
        <fullName evidence="2">Uncharacterized protein</fullName>
    </submittedName>
</protein>
<organism evidence="2 3">
    <name type="scientific">Pleurodeles waltl</name>
    <name type="common">Iberian ribbed newt</name>
    <dbReference type="NCBI Taxonomy" id="8319"/>
    <lineage>
        <taxon>Eukaryota</taxon>
        <taxon>Metazoa</taxon>
        <taxon>Chordata</taxon>
        <taxon>Craniata</taxon>
        <taxon>Vertebrata</taxon>
        <taxon>Euteleostomi</taxon>
        <taxon>Amphibia</taxon>
        <taxon>Batrachia</taxon>
        <taxon>Caudata</taxon>
        <taxon>Salamandroidea</taxon>
        <taxon>Salamandridae</taxon>
        <taxon>Pleurodelinae</taxon>
        <taxon>Pleurodeles</taxon>
    </lineage>
</organism>
<dbReference type="EMBL" id="JANPWB010000003">
    <property type="protein sequence ID" value="KAJ1197728.1"/>
    <property type="molecule type" value="Genomic_DNA"/>
</dbReference>
<gene>
    <name evidence="2" type="ORF">NDU88_001582</name>
</gene>
<sequence>MQATLEKILEAIEESKNTLRQEIRKVSTELSHLRADHRKLSDRVKTTEEELTSLGTQQRSHETQIAHLTDKVQRLEYRAEDTASQAREAGPFAVENVRVNMFPDYTAAVQAKQAIYLSVKKALREDEDNVERQNSLMHGPGLNLTKVEKLTVQGMSPGQLLVVRRDAALRIELSQTTRCNQCNYK</sequence>
<dbReference type="AlphaFoldDB" id="A0AAV7V8V5"/>
<keyword evidence="3" id="KW-1185">Reference proteome</keyword>
<reference evidence="2" key="1">
    <citation type="journal article" date="2022" name="bioRxiv">
        <title>Sequencing and chromosome-scale assembly of the giantPleurodeles waltlgenome.</title>
        <authorList>
            <person name="Brown T."/>
            <person name="Elewa A."/>
            <person name="Iarovenko S."/>
            <person name="Subramanian E."/>
            <person name="Araus A.J."/>
            <person name="Petzold A."/>
            <person name="Susuki M."/>
            <person name="Suzuki K.-i.T."/>
            <person name="Hayashi T."/>
            <person name="Toyoda A."/>
            <person name="Oliveira C."/>
            <person name="Osipova E."/>
            <person name="Leigh N.D."/>
            <person name="Simon A."/>
            <person name="Yun M.H."/>
        </authorList>
    </citation>
    <scope>NUCLEOTIDE SEQUENCE</scope>
    <source>
        <strain evidence="2">20211129_DDA</strain>
        <tissue evidence="2">Liver</tissue>
    </source>
</reference>
<evidence type="ECO:0000313" key="2">
    <source>
        <dbReference type="EMBL" id="KAJ1197728.1"/>
    </source>
</evidence>
<evidence type="ECO:0000313" key="3">
    <source>
        <dbReference type="Proteomes" id="UP001066276"/>
    </source>
</evidence>
<dbReference type="SUPFAM" id="SSF90257">
    <property type="entry name" value="Myosin rod fragments"/>
    <property type="match status" value="1"/>
</dbReference>
<dbReference type="Proteomes" id="UP001066276">
    <property type="component" value="Chromosome 2_1"/>
</dbReference>
<proteinExistence type="predicted"/>
<accession>A0AAV7V8V5</accession>
<evidence type="ECO:0000256" key="1">
    <source>
        <dbReference type="SAM" id="MobiDB-lite"/>
    </source>
</evidence>
<feature type="region of interest" description="Disordered" evidence="1">
    <location>
        <begin position="42"/>
        <end position="62"/>
    </location>
</feature>
<comment type="caution">
    <text evidence="2">The sequence shown here is derived from an EMBL/GenBank/DDBJ whole genome shotgun (WGS) entry which is preliminary data.</text>
</comment>